<sequence length="102" mass="11744">MDFEKRLVDALKEQYLKLSKPLMTSVTITALQRLPECNILRFDGRYARDALRLIRIRHTRALKTLGGEAPADKFLKIVQTAKWFPEALNTIEAPVFKRSATK</sequence>
<proteinExistence type="predicted"/>
<name>C1G178_PARBD</name>
<dbReference type="GeneID" id="22580434"/>
<accession>C1G178</accession>
<dbReference type="VEuPathDB" id="FungiDB:PADG_00618"/>
<keyword evidence="2" id="KW-1185">Reference proteome</keyword>
<dbReference type="EMBL" id="KN275957">
    <property type="protein sequence ID" value="EEH44329.2"/>
    <property type="molecule type" value="Genomic_DNA"/>
</dbReference>
<dbReference type="HOGENOM" id="CLU_2278304_0_0_1"/>
<evidence type="ECO:0000313" key="1">
    <source>
        <dbReference type="EMBL" id="EEH44329.2"/>
    </source>
</evidence>
<organism evidence="1 2">
    <name type="scientific">Paracoccidioides brasiliensis (strain Pb18)</name>
    <dbReference type="NCBI Taxonomy" id="502780"/>
    <lineage>
        <taxon>Eukaryota</taxon>
        <taxon>Fungi</taxon>
        <taxon>Dikarya</taxon>
        <taxon>Ascomycota</taxon>
        <taxon>Pezizomycotina</taxon>
        <taxon>Eurotiomycetes</taxon>
        <taxon>Eurotiomycetidae</taxon>
        <taxon>Onygenales</taxon>
        <taxon>Ajellomycetaceae</taxon>
        <taxon>Paracoccidioides</taxon>
    </lineage>
</organism>
<dbReference type="RefSeq" id="XP_010755909.1">
    <property type="nucleotide sequence ID" value="XM_010757607.1"/>
</dbReference>
<dbReference type="InParanoid" id="C1G178"/>
<reference evidence="1 2" key="1">
    <citation type="journal article" date="2011" name="PLoS Genet.">
        <title>Comparative genomic analysis of human fungal pathogens causing paracoccidioidomycosis.</title>
        <authorList>
            <person name="Desjardins C.A."/>
            <person name="Champion M.D."/>
            <person name="Holder J.W."/>
            <person name="Muszewska A."/>
            <person name="Goldberg J."/>
            <person name="Bailao A.M."/>
            <person name="Brigido M.M."/>
            <person name="Ferreira M.E."/>
            <person name="Garcia A.M."/>
            <person name="Grynberg M."/>
            <person name="Gujja S."/>
            <person name="Heiman D.I."/>
            <person name="Henn M.R."/>
            <person name="Kodira C.D."/>
            <person name="Leon-Narvaez H."/>
            <person name="Longo L.V."/>
            <person name="Ma L.J."/>
            <person name="Malavazi I."/>
            <person name="Matsuo A.L."/>
            <person name="Morais F.V."/>
            <person name="Pereira M."/>
            <person name="Rodriguez-Brito S."/>
            <person name="Sakthikumar S."/>
            <person name="Salem-Izacc S.M."/>
            <person name="Sykes S.M."/>
            <person name="Teixeira M.M."/>
            <person name="Vallejo M.C."/>
            <person name="Walter M.E."/>
            <person name="Yandava C."/>
            <person name="Young S."/>
            <person name="Zeng Q."/>
            <person name="Zucker J."/>
            <person name="Felipe M.S."/>
            <person name="Goldman G.H."/>
            <person name="Haas B.J."/>
            <person name="McEwen J.G."/>
            <person name="Nino-Vega G."/>
            <person name="Puccia R."/>
            <person name="San-Blas G."/>
            <person name="Soares C.M."/>
            <person name="Birren B.W."/>
            <person name="Cuomo C.A."/>
        </authorList>
    </citation>
    <scope>NUCLEOTIDE SEQUENCE [LARGE SCALE GENOMIC DNA]</scope>
    <source>
        <strain evidence="1 2">Pb18</strain>
    </source>
</reference>
<protein>
    <submittedName>
        <fullName evidence="1">Uncharacterized protein</fullName>
    </submittedName>
</protein>
<dbReference type="Proteomes" id="UP000001628">
    <property type="component" value="Unassembled WGS sequence"/>
</dbReference>
<dbReference type="AlphaFoldDB" id="C1G178"/>
<evidence type="ECO:0000313" key="2">
    <source>
        <dbReference type="Proteomes" id="UP000001628"/>
    </source>
</evidence>
<dbReference type="KEGG" id="pbn:PADG_00618"/>
<gene>
    <name evidence="1" type="ORF">PADG_00618</name>
</gene>